<gene>
    <name evidence="2" type="primary">COQ5_7</name>
    <name evidence="2" type="ORF">Dalu01_02434</name>
</gene>
<dbReference type="EMBL" id="BAABRV010000005">
    <property type="protein sequence ID" value="GAA5534026.1"/>
    <property type="molecule type" value="Genomic_DNA"/>
</dbReference>
<sequence length="179" mass="19909">MTERRFQGPFGRLRSPERLARLEVGWVAERLAGDLTRPRVLDVGTGTGVFAEAFQPYGEVVGADVNAAMLEAARELLPEITFVQAEAERLPFPDHSFDLVFLGHVLHEATDPVQALRESRRVGRGRVGVLEWPFREEPQGPPLAHRLRPETVRTLAAEAGFSAVREEPLTSMVLYVLEG</sequence>
<dbReference type="GO" id="GO:0008168">
    <property type="term" value="F:methyltransferase activity"/>
    <property type="evidence" value="ECO:0007669"/>
    <property type="project" value="UniProtKB-KW"/>
</dbReference>
<evidence type="ECO:0000313" key="3">
    <source>
        <dbReference type="Proteomes" id="UP001404956"/>
    </source>
</evidence>
<dbReference type="RefSeq" id="WP_345454980.1">
    <property type="nucleotide sequence ID" value="NZ_BAABRV010000005.1"/>
</dbReference>
<dbReference type="CDD" id="cd02440">
    <property type="entry name" value="AdoMet_MTases"/>
    <property type="match status" value="1"/>
</dbReference>
<keyword evidence="2" id="KW-0489">Methyltransferase</keyword>
<reference evidence="2 3" key="1">
    <citation type="submission" date="2024-02" db="EMBL/GenBank/DDBJ databases">
        <title>Deinococcus aluminii NBRC 112889.</title>
        <authorList>
            <person name="Ichikawa N."/>
            <person name="Katano-Makiyama Y."/>
            <person name="Hidaka K."/>
        </authorList>
    </citation>
    <scope>NUCLEOTIDE SEQUENCE [LARGE SCALE GENOMIC DNA]</scope>
    <source>
        <strain evidence="2 3">NBRC 112889</strain>
    </source>
</reference>
<protein>
    <submittedName>
        <fullName evidence="2">2-methoxy-6-polyprenyl-1,4-benzoquinol methylase, mitochondrial</fullName>
    </submittedName>
</protein>
<accession>A0ABP9XHL4</accession>
<dbReference type="GO" id="GO:0032259">
    <property type="term" value="P:methylation"/>
    <property type="evidence" value="ECO:0007669"/>
    <property type="project" value="UniProtKB-KW"/>
</dbReference>
<proteinExistence type="predicted"/>
<dbReference type="Pfam" id="PF08241">
    <property type="entry name" value="Methyltransf_11"/>
    <property type="match status" value="1"/>
</dbReference>
<dbReference type="InterPro" id="IPR013216">
    <property type="entry name" value="Methyltransf_11"/>
</dbReference>
<dbReference type="PANTHER" id="PTHR43591">
    <property type="entry name" value="METHYLTRANSFERASE"/>
    <property type="match status" value="1"/>
</dbReference>
<dbReference type="PANTHER" id="PTHR43591:SF24">
    <property type="entry name" value="2-METHOXY-6-POLYPRENYL-1,4-BENZOQUINOL METHYLASE, MITOCHONDRIAL"/>
    <property type="match status" value="1"/>
</dbReference>
<evidence type="ECO:0000313" key="2">
    <source>
        <dbReference type="EMBL" id="GAA5534026.1"/>
    </source>
</evidence>
<name>A0ABP9XHL4_9DEIO</name>
<comment type="caution">
    <text evidence="2">The sequence shown here is derived from an EMBL/GenBank/DDBJ whole genome shotgun (WGS) entry which is preliminary data.</text>
</comment>
<keyword evidence="3" id="KW-1185">Reference proteome</keyword>
<organism evidence="2 3">
    <name type="scientific">Deinococcus aluminii</name>
    <dbReference type="NCBI Taxonomy" id="1656885"/>
    <lineage>
        <taxon>Bacteria</taxon>
        <taxon>Thermotogati</taxon>
        <taxon>Deinococcota</taxon>
        <taxon>Deinococci</taxon>
        <taxon>Deinococcales</taxon>
        <taxon>Deinococcaceae</taxon>
        <taxon>Deinococcus</taxon>
    </lineage>
</organism>
<keyword evidence="2" id="KW-0808">Transferase</keyword>
<dbReference type="Gene3D" id="3.40.50.150">
    <property type="entry name" value="Vaccinia Virus protein VP39"/>
    <property type="match status" value="1"/>
</dbReference>
<evidence type="ECO:0000259" key="1">
    <source>
        <dbReference type="Pfam" id="PF08241"/>
    </source>
</evidence>
<feature type="domain" description="Methyltransferase type 11" evidence="1">
    <location>
        <begin position="41"/>
        <end position="123"/>
    </location>
</feature>
<dbReference type="Proteomes" id="UP001404956">
    <property type="component" value="Unassembled WGS sequence"/>
</dbReference>
<dbReference type="SUPFAM" id="SSF53335">
    <property type="entry name" value="S-adenosyl-L-methionine-dependent methyltransferases"/>
    <property type="match status" value="1"/>
</dbReference>
<dbReference type="InterPro" id="IPR029063">
    <property type="entry name" value="SAM-dependent_MTases_sf"/>
</dbReference>